<dbReference type="Pfam" id="PF04939">
    <property type="entry name" value="RRS1"/>
    <property type="match status" value="1"/>
</dbReference>
<name>A0A6J2T6J8_DROLE</name>
<feature type="region of interest" description="Disordered" evidence="6">
    <location>
        <begin position="232"/>
        <end position="267"/>
    </location>
</feature>
<dbReference type="PANTHER" id="PTHR17602">
    <property type="entry name" value="RIBOSOME BIOGENESIS REGULATORY PROTEIN"/>
    <property type="match status" value="1"/>
</dbReference>
<evidence type="ECO:0000256" key="1">
    <source>
        <dbReference type="ARBA" id="ARBA00004123"/>
    </source>
</evidence>
<dbReference type="AlphaFoldDB" id="A0A6J2T6J8"/>
<dbReference type="GO" id="GO:0030687">
    <property type="term" value="C:preribosome, large subunit precursor"/>
    <property type="evidence" value="ECO:0007669"/>
    <property type="project" value="TreeGrafter"/>
</dbReference>
<evidence type="ECO:0000256" key="6">
    <source>
        <dbReference type="SAM" id="MobiDB-lite"/>
    </source>
</evidence>
<evidence type="ECO:0000256" key="3">
    <source>
        <dbReference type="ARBA" id="ARBA00022517"/>
    </source>
</evidence>
<organism evidence="7 8">
    <name type="scientific">Drosophila lebanonensis</name>
    <name type="common">Fruit fly</name>
    <name type="synonym">Scaptodrosophila lebanonensis</name>
    <dbReference type="NCBI Taxonomy" id="7225"/>
    <lineage>
        <taxon>Eukaryota</taxon>
        <taxon>Metazoa</taxon>
        <taxon>Ecdysozoa</taxon>
        <taxon>Arthropoda</taxon>
        <taxon>Hexapoda</taxon>
        <taxon>Insecta</taxon>
        <taxon>Pterygota</taxon>
        <taxon>Neoptera</taxon>
        <taxon>Endopterygota</taxon>
        <taxon>Diptera</taxon>
        <taxon>Brachycera</taxon>
        <taxon>Muscomorpha</taxon>
        <taxon>Ephydroidea</taxon>
        <taxon>Drosophilidae</taxon>
        <taxon>Scaptodrosophila</taxon>
    </lineage>
</organism>
<accession>A0A6J2T6J8</accession>
<evidence type="ECO:0000256" key="5">
    <source>
        <dbReference type="RuleBase" id="RU364132"/>
    </source>
</evidence>
<feature type="compositionally biased region" description="Basic residues" evidence="6">
    <location>
        <begin position="309"/>
        <end position="332"/>
    </location>
</feature>
<comment type="function">
    <text evidence="5">Involved in ribosomal large subunit assembly.</text>
</comment>
<feature type="compositionally biased region" description="Basic and acidic residues" evidence="6">
    <location>
        <begin position="290"/>
        <end position="305"/>
    </location>
</feature>
<dbReference type="GO" id="GO:0005730">
    <property type="term" value="C:nucleolus"/>
    <property type="evidence" value="ECO:0007669"/>
    <property type="project" value="TreeGrafter"/>
</dbReference>
<dbReference type="GO" id="GO:0000447">
    <property type="term" value="P:endonucleolytic cleavage in ITS1 to separate SSU-rRNA from 5.8S rRNA and LSU-rRNA from tricistronic rRNA transcript (SSU-rRNA, 5.8S rRNA, LSU-rRNA)"/>
    <property type="evidence" value="ECO:0007669"/>
    <property type="project" value="TreeGrafter"/>
</dbReference>
<feature type="region of interest" description="Disordered" evidence="6">
    <location>
        <begin position="290"/>
        <end position="348"/>
    </location>
</feature>
<dbReference type="RefSeq" id="XP_030372571.1">
    <property type="nucleotide sequence ID" value="XM_030516711.1"/>
</dbReference>
<keyword evidence="4 5" id="KW-0539">Nucleus</keyword>
<dbReference type="Proteomes" id="UP000504634">
    <property type="component" value="Unplaced"/>
</dbReference>
<reference evidence="8" key="1">
    <citation type="submission" date="2025-08" db="UniProtKB">
        <authorList>
            <consortium name="RefSeq"/>
        </authorList>
    </citation>
    <scope>IDENTIFICATION</scope>
    <source>
        <strain evidence="8">11010-0011.00</strain>
        <tissue evidence="8">Whole body</tissue>
    </source>
</reference>
<keyword evidence="7" id="KW-1185">Reference proteome</keyword>
<dbReference type="PANTHER" id="PTHR17602:SF4">
    <property type="entry name" value="RIBOSOME BIOGENESIS REGULATORY PROTEIN HOMOLOG"/>
    <property type="match status" value="1"/>
</dbReference>
<gene>
    <name evidence="8" type="primary">LOC115622686</name>
</gene>
<dbReference type="InterPro" id="IPR007023">
    <property type="entry name" value="Ribosom_reg"/>
</dbReference>
<sequence length="348" mass="39448">MDVVQEVLEKHRKELDKYKPITVEKHLECRLDVGTLLITDPNDLDDRQIASAEKENYLRALTRDNTQLLVNAIWELNTERVDESIVAKLPEPTTVLPRMRKPPGPRVLTKWEKFAKEKGITKKKKEKKTYDEVLDKWVPTYGFKRAEAEQNKDWVLEVPQNVDPNTDMFQKKMDLRNEKVAKNEIQRMKNIVRAKKIEMPRSGYLGPEAATSSQLLTAVTVAKSSTASVGKFQNKLPKEREARGLGVKELIPGAKRKQSHIADQPEKEANLDLIKSVLNKKPKLDVEKAISLQKQDERLARDAESGNKPAKKSSKKGKGSRKAVGKKPKGNRGQRAPGKKAAAGRKRR</sequence>
<evidence type="ECO:0000313" key="7">
    <source>
        <dbReference type="Proteomes" id="UP000504634"/>
    </source>
</evidence>
<dbReference type="GeneID" id="115622686"/>
<comment type="similarity">
    <text evidence="2 5">Belongs to the RRS1 family.</text>
</comment>
<protein>
    <recommendedName>
        <fullName evidence="5">Ribosome biogenesis regulatory protein</fullName>
    </recommendedName>
</protein>
<keyword evidence="3 5" id="KW-0690">Ribosome biogenesis</keyword>
<dbReference type="GO" id="GO:0042273">
    <property type="term" value="P:ribosomal large subunit biogenesis"/>
    <property type="evidence" value="ECO:0007669"/>
    <property type="project" value="TreeGrafter"/>
</dbReference>
<evidence type="ECO:0000256" key="2">
    <source>
        <dbReference type="ARBA" id="ARBA00010077"/>
    </source>
</evidence>
<dbReference type="OrthoDB" id="28455at2759"/>
<proteinExistence type="inferred from homology"/>
<evidence type="ECO:0000256" key="4">
    <source>
        <dbReference type="ARBA" id="ARBA00023242"/>
    </source>
</evidence>
<comment type="subcellular location">
    <subcellularLocation>
        <location evidence="1 5">Nucleus</location>
    </subcellularLocation>
</comment>
<evidence type="ECO:0000313" key="8">
    <source>
        <dbReference type="RefSeq" id="XP_030372571.1"/>
    </source>
</evidence>